<gene>
    <name evidence="1" type="ORF">HFO74_35090</name>
</gene>
<dbReference type="RefSeq" id="WP_168259655.1">
    <property type="nucleotide sequence ID" value="NZ_JAAXQQ010000017.1"/>
</dbReference>
<reference evidence="1" key="1">
    <citation type="submission" date="2020-04" db="EMBL/GenBank/DDBJ databases">
        <title>Global-level population genomics supports evidence of horizontal gene transfer on evolution of Rhizobia in Lentils.</title>
        <authorList>
            <person name="Gai Y."/>
            <person name="Cook D."/>
            <person name="Riely B."/>
        </authorList>
    </citation>
    <scope>NUCLEOTIDE SEQUENCE</scope>
    <source>
        <strain evidence="1">TLR9</strain>
    </source>
</reference>
<dbReference type="EMBL" id="JAAXQQ010000017">
    <property type="protein sequence ID" value="MBY3068555.1"/>
    <property type="molecule type" value="Genomic_DNA"/>
</dbReference>
<name>A0AB35FPV6_9HYPH</name>
<proteinExistence type="predicted"/>
<dbReference type="AlphaFoldDB" id="A0AB35FPV6"/>
<organism evidence="1 2">
    <name type="scientific">Rhizobium laguerreae</name>
    <dbReference type="NCBI Taxonomy" id="1076926"/>
    <lineage>
        <taxon>Bacteria</taxon>
        <taxon>Pseudomonadati</taxon>
        <taxon>Pseudomonadota</taxon>
        <taxon>Alphaproteobacteria</taxon>
        <taxon>Hyphomicrobiales</taxon>
        <taxon>Rhizobiaceae</taxon>
        <taxon>Rhizobium/Agrobacterium group</taxon>
        <taxon>Rhizobium</taxon>
    </lineage>
</organism>
<protein>
    <submittedName>
        <fullName evidence="1">Uncharacterized protein</fullName>
    </submittedName>
</protein>
<evidence type="ECO:0000313" key="2">
    <source>
        <dbReference type="Proteomes" id="UP000758022"/>
    </source>
</evidence>
<evidence type="ECO:0000313" key="1">
    <source>
        <dbReference type="EMBL" id="MBY3068555.1"/>
    </source>
</evidence>
<accession>A0AB35FPV6</accession>
<dbReference type="Proteomes" id="UP000758022">
    <property type="component" value="Unassembled WGS sequence"/>
</dbReference>
<comment type="caution">
    <text evidence="1">The sequence shown here is derived from an EMBL/GenBank/DDBJ whole genome shotgun (WGS) entry which is preliminary data.</text>
</comment>
<sequence length="143" mass="17215">MARKSIFQERLYALEMPYRTKKRTRADELRDFISETAEARGFEDQRGKLKRYMITFDKKKNSTFDYWLFDEILVQICHGVGGSGIEKPMHQLRMMEYRKDARHLLATIRYYCKQYPNLDLQRMLVMVVDDNHGYRLAKGIYRS</sequence>